<dbReference type="EMBL" id="NMUH01004799">
    <property type="protein sequence ID" value="MQM10857.1"/>
    <property type="molecule type" value="Genomic_DNA"/>
</dbReference>
<dbReference type="Pfam" id="PF13193">
    <property type="entry name" value="AMP-binding_C"/>
    <property type="match status" value="1"/>
</dbReference>
<feature type="transmembrane region" description="Helical" evidence="7">
    <location>
        <begin position="265"/>
        <end position="287"/>
    </location>
</feature>
<sequence length="568" mass="60668">MALDGVAVDPRSGFCNSNSVFYSKRRPVPLPSDAHLDVTTFISSRPHSGQVALIDASTGRRVTYPELWRAVRAVAAGLAAQHGVRKGHVVLLLSPNSIYFPVVALAVMSLGGVLTTTNPLNTPGEIAKQVADSKPRLAFTTSALLSKLSGSAAASLPVVILDGGEEVPADPRVVTCITEMMKSIPTAGAATYGRGRGNPVAEERVSQDDTATLLYSSGTTGMSKGVVSTHRNLISMVQIILNRFKLDGSLSNGDNHVFICTVPMFHIYGLAAFATGLLAAGSTVVVLSKFEMGEMMSAISSHRATYLPLVPPILVAMINNAGAIKAKYDLSSLKKVLSGGAPLSREVIEGFLERYPGVEILQGYGLTESTGIGASTDSVDESRQYGTAGMLSPNTQARIVNPETGESLPTNRTGELWLRGPYVMKGYFSNAEATSSTLVSEGWLRTGDLCYIDDDGFLFVVDRLKELIKYKGYQVAPAELEALLLTHPDVSDAAVIPFPDKAVGQFPMAYVVRKEGRSLSETAVMDFVVRQVAPYKRVRRVAFVAAIPKNASGKILRKDLIKLATSKL</sequence>
<keyword evidence="7" id="KW-0472">Membrane</keyword>
<dbReference type="GO" id="GO:0009698">
    <property type="term" value="P:phenylpropanoid metabolic process"/>
    <property type="evidence" value="ECO:0007669"/>
    <property type="project" value="UniProtKB-ARBA"/>
</dbReference>
<dbReference type="GO" id="GO:0016207">
    <property type="term" value="F:4-coumarate-CoA ligase activity"/>
    <property type="evidence" value="ECO:0007669"/>
    <property type="project" value="UniProtKB-EC"/>
</dbReference>
<evidence type="ECO:0000256" key="3">
    <source>
        <dbReference type="ARBA" id="ARBA00022598"/>
    </source>
</evidence>
<dbReference type="InterPro" id="IPR020845">
    <property type="entry name" value="AMP-binding_CS"/>
</dbReference>
<keyword evidence="3" id="KW-0436">Ligase</keyword>
<keyword evidence="11" id="KW-1185">Reference proteome</keyword>
<dbReference type="CDD" id="cd05904">
    <property type="entry name" value="4CL"/>
    <property type="match status" value="1"/>
</dbReference>
<feature type="domain" description="AMP-binding enzyme C-terminal" evidence="9">
    <location>
        <begin position="479"/>
        <end position="554"/>
    </location>
</feature>
<gene>
    <name evidence="10" type="ORF">Taro_043754</name>
</gene>
<evidence type="ECO:0000256" key="7">
    <source>
        <dbReference type="SAM" id="Phobius"/>
    </source>
</evidence>
<dbReference type="EC" id="6.2.1.12" evidence="2"/>
<protein>
    <recommendedName>
        <fullName evidence="2">4-coumarate--CoA ligase</fullName>
        <ecNumber evidence="2">6.2.1.12</ecNumber>
    </recommendedName>
</protein>
<evidence type="ECO:0000313" key="10">
    <source>
        <dbReference type="EMBL" id="MQM10857.1"/>
    </source>
</evidence>
<dbReference type="PROSITE" id="PS00455">
    <property type="entry name" value="AMP_BINDING"/>
    <property type="match status" value="1"/>
</dbReference>
<keyword evidence="7" id="KW-0812">Transmembrane</keyword>
<evidence type="ECO:0000259" key="8">
    <source>
        <dbReference type="Pfam" id="PF00501"/>
    </source>
</evidence>
<evidence type="ECO:0000256" key="4">
    <source>
        <dbReference type="ARBA" id="ARBA00022741"/>
    </source>
</evidence>
<keyword evidence="5" id="KW-0067">ATP-binding</keyword>
<evidence type="ECO:0000256" key="5">
    <source>
        <dbReference type="ARBA" id="ARBA00022840"/>
    </source>
</evidence>
<dbReference type="Gene3D" id="3.40.50.12780">
    <property type="entry name" value="N-terminal domain of ligase-like"/>
    <property type="match status" value="1"/>
</dbReference>
<evidence type="ECO:0000256" key="2">
    <source>
        <dbReference type="ARBA" id="ARBA00012959"/>
    </source>
</evidence>
<accession>A0A843WS74</accession>
<evidence type="ECO:0000259" key="9">
    <source>
        <dbReference type="Pfam" id="PF13193"/>
    </source>
</evidence>
<dbReference type="FunFam" id="3.40.50.12780:FF:000003">
    <property type="entry name" value="Long-chain-fatty-acid--CoA ligase FadD"/>
    <property type="match status" value="1"/>
</dbReference>
<dbReference type="GO" id="GO:0005777">
    <property type="term" value="C:peroxisome"/>
    <property type="evidence" value="ECO:0007669"/>
    <property type="project" value="TreeGrafter"/>
</dbReference>
<dbReference type="GO" id="GO:0106290">
    <property type="term" value="F:trans-cinnamate-CoA ligase activity"/>
    <property type="evidence" value="ECO:0007669"/>
    <property type="project" value="UniProtKB-ARBA"/>
</dbReference>
<dbReference type="OrthoDB" id="10253869at2759"/>
<dbReference type="Gene3D" id="3.30.300.30">
    <property type="match status" value="1"/>
</dbReference>
<dbReference type="SUPFAM" id="SSF56801">
    <property type="entry name" value="Acetyl-CoA synthetase-like"/>
    <property type="match status" value="1"/>
</dbReference>
<name>A0A843WS74_COLES</name>
<evidence type="ECO:0000256" key="6">
    <source>
        <dbReference type="ARBA" id="ARBA00034252"/>
    </source>
</evidence>
<reference evidence="10" key="1">
    <citation type="submission" date="2017-07" db="EMBL/GenBank/DDBJ databases">
        <title>Taro Niue Genome Assembly and Annotation.</title>
        <authorList>
            <person name="Atibalentja N."/>
            <person name="Keating K."/>
            <person name="Fields C.J."/>
        </authorList>
    </citation>
    <scope>NUCLEOTIDE SEQUENCE</scope>
    <source>
        <strain evidence="10">Niue_2</strain>
        <tissue evidence="10">Leaf</tissue>
    </source>
</reference>
<evidence type="ECO:0000256" key="1">
    <source>
        <dbReference type="ARBA" id="ARBA00006432"/>
    </source>
</evidence>
<comment type="catalytic activity">
    <reaction evidence="6">
        <text>(E)-4-coumarate + ATP + CoA = (E)-4-coumaroyl-CoA + AMP + diphosphate</text>
        <dbReference type="Rhea" id="RHEA:19641"/>
        <dbReference type="ChEBI" id="CHEBI:12876"/>
        <dbReference type="ChEBI" id="CHEBI:30616"/>
        <dbReference type="ChEBI" id="CHEBI:33019"/>
        <dbReference type="ChEBI" id="CHEBI:57287"/>
        <dbReference type="ChEBI" id="CHEBI:85008"/>
        <dbReference type="ChEBI" id="CHEBI:456215"/>
        <dbReference type="EC" id="6.2.1.12"/>
    </reaction>
    <physiologicalReaction direction="left-to-right" evidence="6">
        <dbReference type="Rhea" id="RHEA:19642"/>
    </physiologicalReaction>
</comment>
<dbReference type="InterPro" id="IPR025110">
    <property type="entry name" value="AMP-bd_C"/>
</dbReference>
<keyword evidence="4" id="KW-0547">Nucleotide-binding</keyword>
<dbReference type="SMR" id="A0A843WS74"/>
<dbReference type="Pfam" id="PF00501">
    <property type="entry name" value="AMP-binding"/>
    <property type="match status" value="1"/>
</dbReference>
<dbReference type="InterPro" id="IPR042099">
    <property type="entry name" value="ANL_N_sf"/>
</dbReference>
<dbReference type="PANTHER" id="PTHR24096">
    <property type="entry name" value="LONG-CHAIN-FATTY-ACID--COA LIGASE"/>
    <property type="match status" value="1"/>
</dbReference>
<comment type="caution">
    <text evidence="10">The sequence shown here is derived from an EMBL/GenBank/DDBJ whole genome shotgun (WGS) entry which is preliminary data.</text>
</comment>
<organism evidence="10 11">
    <name type="scientific">Colocasia esculenta</name>
    <name type="common">Wild taro</name>
    <name type="synonym">Arum esculentum</name>
    <dbReference type="NCBI Taxonomy" id="4460"/>
    <lineage>
        <taxon>Eukaryota</taxon>
        <taxon>Viridiplantae</taxon>
        <taxon>Streptophyta</taxon>
        <taxon>Embryophyta</taxon>
        <taxon>Tracheophyta</taxon>
        <taxon>Spermatophyta</taxon>
        <taxon>Magnoliopsida</taxon>
        <taxon>Liliopsida</taxon>
        <taxon>Araceae</taxon>
        <taxon>Aroideae</taxon>
        <taxon>Colocasieae</taxon>
        <taxon>Colocasia</taxon>
    </lineage>
</organism>
<dbReference type="AlphaFoldDB" id="A0A843WS74"/>
<dbReference type="GO" id="GO:0005524">
    <property type="term" value="F:ATP binding"/>
    <property type="evidence" value="ECO:0007669"/>
    <property type="project" value="UniProtKB-KW"/>
</dbReference>
<dbReference type="InterPro" id="IPR045851">
    <property type="entry name" value="AMP-bd_C_sf"/>
</dbReference>
<proteinExistence type="inferred from homology"/>
<comment type="similarity">
    <text evidence="1">Belongs to the ATP-dependent AMP-binding enzyme family.</text>
</comment>
<feature type="domain" description="AMP-dependent synthetase/ligase" evidence="8">
    <location>
        <begin position="47"/>
        <end position="428"/>
    </location>
</feature>
<dbReference type="InterPro" id="IPR000873">
    <property type="entry name" value="AMP-dep_synth/lig_dom"/>
</dbReference>
<evidence type="ECO:0000313" key="11">
    <source>
        <dbReference type="Proteomes" id="UP000652761"/>
    </source>
</evidence>
<dbReference type="Proteomes" id="UP000652761">
    <property type="component" value="Unassembled WGS sequence"/>
</dbReference>
<dbReference type="FunFam" id="3.30.300.30:FF:000007">
    <property type="entry name" value="4-coumarate--CoA ligase 2"/>
    <property type="match status" value="1"/>
</dbReference>
<dbReference type="PANTHER" id="PTHR24096:SF413">
    <property type="entry name" value="PEROXISOMAL OPC-8:0-COA LIGASE 1"/>
    <property type="match status" value="1"/>
</dbReference>
<keyword evidence="7" id="KW-1133">Transmembrane helix</keyword>